<evidence type="ECO:0000256" key="7">
    <source>
        <dbReference type="HAMAP-Rule" id="MF_00957"/>
    </source>
</evidence>
<evidence type="ECO:0000313" key="13">
    <source>
        <dbReference type="Proteomes" id="UP000063953"/>
    </source>
</evidence>
<dbReference type="Pfam" id="PF12627">
    <property type="entry name" value="PolyA_pol_RNAbd"/>
    <property type="match status" value="1"/>
</dbReference>
<evidence type="ECO:0000256" key="1">
    <source>
        <dbReference type="ARBA" id="ARBA00022664"/>
    </source>
</evidence>
<dbReference type="Proteomes" id="UP000063953">
    <property type="component" value="Chromosome"/>
</dbReference>
<protein>
    <recommendedName>
        <fullName evidence="7">Poly(A) polymerase I</fullName>
        <shortName evidence="7">PAP I</shortName>
        <ecNumber evidence="7">2.7.7.19</ecNumber>
    </recommendedName>
</protein>
<feature type="domain" description="tRNA nucleotidyltransferase/poly(A) polymerase RNA and SrmB- binding" evidence="11">
    <location>
        <begin position="201"/>
        <end position="260"/>
    </location>
</feature>
<feature type="active site" evidence="7">
    <location>
        <position position="59"/>
    </location>
</feature>
<keyword evidence="13" id="KW-1185">Reference proteome</keyword>
<dbReference type="Gene3D" id="1.10.3090.10">
    <property type="entry name" value="cca-adding enzyme, domain 2"/>
    <property type="match status" value="1"/>
</dbReference>
<dbReference type="Pfam" id="PF12626">
    <property type="entry name" value="PolyA_pol_arg_C"/>
    <property type="match status" value="1"/>
</dbReference>
<dbReference type="GO" id="GO:0003723">
    <property type="term" value="F:RNA binding"/>
    <property type="evidence" value="ECO:0007669"/>
    <property type="project" value="UniProtKB-UniRule"/>
</dbReference>
<reference evidence="12 13" key="1">
    <citation type="journal article" date="2015" name="Genome Announc.">
        <title>Genome Sequences of Oblitimonas alkaliphila gen. nov. sp. nov. (Proposed), a Novel Bacterium of the Pseudomonadaceae Family.</title>
        <authorList>
            <person name="Lauer A.C."/>
            <person name="Nicholson A.C."/>
            <person name="Humrighouse B.W."/>
            <person name="Emery B."/>
            <person name="Drobish A."/>
            <person name="Juieng P."/>
            <person name="Loparev V."/>
            <person name="McQuiston J.R."/>
        </authorList>
    </citation>
    <scope>NUCLEOTIDE SEQUENCE [LARGE SCALE GENOMIC DNA]</scope>
    <source>
        <strain evidence="12 13">E5571</strain>
    </source>
</reference>
<keyword evidence="5 7" id="KW-0694">RNA-binding</keyword>
<dbReference type="CDD" id="cd05398">
    <property type="entry name" value="NT_ClassII-CCAase"/>
    <property type="match status" value="1"/>
</dbReference>
<comment type="function">
    <text evidence="7">Adds poly(A) tail to the 3' end of many RNAs, which usually targets these RNAs for decay. Plays a significant role in the global control of gene expression, through influencing the rate of transcript degradation, and in the general RNA quality control.</text>
</comment>
<keyword evidence="6 7" id="KW-0804">Transcription</keyword>
<dbReference type="GO" id="GO:0005524">
    <property type="term" value="F:ATP binding"/>
    <property type="evidence" value="ECO:0007669"/>
    <property type="project" value="UniProtKB-UniRule"/>
</dbReference>
<dbReference type="InterPro" id="IPR052191">
    <property type="entry name" value="tRNA_ntf/polyA_polymerase_I"/>
</dbReference>
<evidence type="ECO:0000256" key="3">
    <source>
        <dbReference type="ARBA" id="ARBA00022741"/>
    </source>
</evidence>
<gene>
    <name evidence="7" type="primary">pcnB</name>
    <name evidence="12" type="ORF">AKN88_03855</name>
</gene>
<dbReference type="PANTHER" id="PTHR43051:SF1">
    <property type="entry name" value="POLYNUCLEOTIDE ADENYLYLTRANSFERASE FAMILY PROTEIN"/>
    <property type="match status" value="1"/>
</dbReference>
<dbReference type="Pfam" id="PF01743">
    <property type="entry name" value="PolyA_pol"/>
    <property type="match status" value="1"/>
</dbReference>
<dbReference type="SUPFAM" id="SSF81301">
    <property type="entry name" value="Nucleotidyltransferase"/>
    <property type="match status" value="1"/>
</dbReference>
<dbReference type="PANTHER" id="PTHR43051">
    <property type="entry name" value="POLYNUCLEOTIDE ADENYLYLTRANSFERASE FAMILY PROTEIN"/>
    <property type="match status" value="1"/>
</dbReference>
<dbReference type="GO" id="GO:0043633">
    <property type="term" value="P:polyadenylation-dependent RNA catabolic process"/>
    <property type="evidence" value="ECO:0007669"/>
    <property type="project" value="InterPro"/>
</dbReference>
<evidence type="ECO:0000259" key="11">
    <source>
        <dbReference type="Pfam" id="PF12627"/>
    </source>
</evidence>
<comment type="similarity">
    <text evidence="7 8">Belongs to the tRNA nucleotidyltransferase/poly(A) polymerase family.</text>
</comment>
<dbReference type="AlphaFoldDB" id="A0A0K1XD36"/>
<dbReference type="EC" id="2.7.7.19" evidence="7"/>
<dbReference type="SUPFAM" id="SSF81891">
    <property type="entry name" value="Poly A polymerase C-terminal region-like"/>
    <property type="match status" value="1"/>
</dbReference>
<comment type="catalytic activity">
    <reaction evidence="7">
        <text>RNA(n) + ATP = RNA(n)-3'-adenine ribonucleotide + diphosphate</text>
        <dbReference type="Rhea" id="RHEA:11332"/>
        <dbReference type="Rhea" id="RHEA-COMP:14527"/>
        <dbReference type="Rhea" id="RHEA-COMP:17347"/>
        <dbReference type="ChEBI" id="CHEBI:30616"/>
        <dbReference type="ChEBI" id="CHEBI:33019"/>
        <dbReference type="ChEBI" id="CHEBI:140395"/>
        <dbReference type="ChEBI" id="CHEBI:173115"/>
        <dbReference type="EC" id="2.7.7.19"/>
    </reaction>
</comment>
<feature type="active site" evidence="7">
    <location>
        <position position="61"/>
    </location>
</feature>
<evidence type="ECO:0000313" key="12">
    <source>
        <dbReference type="EMBL" id="AKX59169.1"/>
    </source>
</evidence>
<dbReference type="GO" id="GO:0006397">
    <property type="term" value="P:mRNA processing"/>
    <property type="evidence" value="ECO:0007669"/>
    <property type="project" value="UniProtKB-KW"/>
</dbReference>
<evidence type="ECO:0000256" key="8">
    <source>
        <dbReference type="RuleBase" id="RU003953"/>
    </source>
</evidence>
<organism evidence="12 13">
    <name type="scientific">Thiopseudomonas alkaliphila</name>
    <dbReference type="NCBI Taxonomy" id="1697053"/>
    <lineage>
        <taxon>Bacteria</taxon>
        <taxon>Pseudomonadati</taxon>
        <taxon>Pseudomonadota</taxon>
        <taxon>Gammaproteobacteria</taxon>
        <taxon>Pseudomonadales</taxon>
        <taxon>Pseudomonadaceae</taxon>
        <taxon>Thiopseudomonas</taxon>
    </lineage>
</organism>
<dbReference type="InterPro" id="IPR025866">
    <property type="entry name" value="PolyA_pol_arg_C_dom"/>
</dbReference>
<evidence type="ECO:0000259" key="9">
    <source>
        <dbReference type="Pfam" id="PF01743"/>
    </source>
</evidence>
<evidence type="ECO:0000256" key="4">
    <source>
        <dbReference type="ARBA" id="ARBA00022840"/>
    </source>
</evidence>
<dbReference type="InterPro" id="IPR043519">
    <property type="entry name" value="NT_sf"/>
</dbReference>
<evidence type="ECO:0000259" key="10">
    <source>
        <dbReference type="Pfam" id="PF12626"/>
    </source>
</evidence>
<keyword evidence="1 7" id="KW-0507">mRNA processing</keyword>
<dbReference type="GO" id="GO:1990817">
    <property type="term" value="F:poly(A) RNA polymerase activity"/>
    <property type="evidence" value="ECO:0007669"/>
    <property type="project" value="UniProtKB-UniRule"/>
</dbReference>
<proteinExistence type="inferred from homology"/>
<feature type="domain" description="Polymerase A arginine-rich C-terminal" evidence="10">
    <location>
        <begin position="316"/>
        <end position="435"/>
    </location>
</feature>
<dbReference type="PATRIC" id="fig|1697052.3.peg.2125"/>
<dbReference type="HAMAP" id="MF_00957">
    <property type="entry name" value="PolyA_pol"/>
    <property type="match status" value="1"/>
</dbReference>
<evidence type="ECO:0000256" key="5">
    <source>
        <dbReference type="ARBA" id="ARBA00022884"/>
    </source>
</evidence>
<dbReference type="InterPro" id="IPR032828">
    <property type="entry name" value="PolyA_RNA-bd"/>
</dbReference>
<keyword evidence="2 7" id="KW-0808">Transferase</keyword>
<dbReference type="InterPro" id="IPR002646">
    <property type="entry name" value="PolA_pol_head_dom"/>
</dbReference>
<evidence type="ECO:0000256" key="2">
    <source>
        <dbReference type="ARBA" id="ARBA00022679"/>
    </source>
</evidence>
<dbReference type="STRING" id="1697053.AKN87_05840"/>
<keyword evidence="4 7" id="KW-0067">ATP-binding</keyword>
<name>A0A0K1XD36_9GAMM</name>
<accession>A0A0K1XD36</accession>
<dbReference type="InterPro" id="IPR010206">
    <property type="entry name" value="PolA_pol_I"/>
</dbReference>
<sequence>MKFSPESMQIIAAKHHQLTNQNFSHNAVQVALTIQQAGFEAYLVGGCVRDSLLGMRPKDFDVATNATPEQVKAIFNRNARIIGRRFKLVHVYFGRELIEIATFRSDHAEQPSHNTDRSAHNEKGRILRDNVYGTRDDDAVRRDFTINALYFDPNSQQIYDYAHGVRDIQQRLIQLIGDPRQRYLEDPVRMLRAIRFAAKLNFAIEEKTAAPIPELAPLLRDIPAARLYDESLKLFLSGYALKTFHALQQFGLFGQLFPATQLLIEQGSQHAQLLVENALRNTDERIHAGKPVTPAFLFAALIWPDVLARSQNLEAQGMHSIEALQEAAHWAMHNQVQRIAIPKRFTLPAREIWALQQRLGRRQGKRAEALLAHPRFRAAYDFLLLRESAGETTDDLGDWWTHYQVAEPEQRQQMQAALGRAKNGANKAKRRYRKRTN</sequence>
<dbReference type="NCBIfam" id="TIGR01942">
    <property type="entry name" value="pcnB"/>
    <property type="match status" value="1"/>
</dbReference>
<dbReference type="EMBL" id="CP012365">
    <property type="protein sequence ID" value="AKX59169.1"/>
    <property type="molecule type" value="Genomic_DNA"/>
</dbReference>
<feature type="domain" description="Poly A polymerase head" evidence="9">
    <location>
        <begin position="41"/>
        <end position="173"/>
    </location>
</feature>
<feature type="active site" evidence="7">
    <location>
        <position position="143"/>
    </location>
</feature>
<evidence type="ECO:0000256" key="6">
    <source>
        <dbReference type="ARBA" id="ARBA00023163"/>
    </source>
</evidence>
<dbReference type="Gene3D" id="3.30.460.10">
    <property type="entry name" value="Beta Polymerase, domain 2"/>
    <property type="match status" value="1"/>
</dbReference>
<keyword evidence="3 7" id="KW-0547">Nucleotide-binding</keyword>